<evidence type="ECO:0000256" key="3">
    <source>
        <dbReference type="ARBA" id="ARBA00023237"/>
    </source>
</evidence>
<name>A0ABP8H7R9_9BURK</name>
<dbReference type="Pfam" id="PF13360">
    <property type="entry name" value="PQQ_2"/>
    <property type="match status" value="1"/>
</dbReference>
<dbReference type="HAMAP" id="MF_00923">
    <property type="entry name" value="OM_assembly_BamB"/>
    <property type="match status" value="1"/>
</dbReference>
<dbReference type="EMBL" id="BAABFO010000013">
    <property type="protein sequence ID" value="GAA4335540.1"/>
    <property type="molecule type" value="Genomic_DNA"/>
</dbReference>
<sequence length="388" mass="40013">MKAVVRRARPGRIAAATVLAAAALLGGCSLFGGSKPRYVPAPLKNFQATLPVSTAWSASVGGKAGVGFVPAVAGGAAYAAGADGTVAKFDLATGNALWRVSLKDKLSAGAGSDGRITAVATPRGEVIALDDTGNVKWRAQATSEIIIPPLVGGGLVVVRSGDYRIQAFDAETGRRRWSVQRPGPALALRAPAEMMLSNGYVFTGLPGGKIIAISIDTGAVRWEGTVANPKGTSELERVADVVGMPVISGRQLCAVTYQGRISCFDVSSGNATWSREFSSESGMAADVRFAYAANDRGAVFGFSLDSGANVWKQEALLNRSLSAPASVGRAIAVGDFEGYVHFLGREDGTLLARAATDGSPITMRPVATDNGVLVQTSKGTLVSLRVGQ</sequence>
<keyword evidence="1 4" id="KW-0732">Signal</keyword>
<keyword evidence="4" id="KW-0564">Palmitate</keyword>
<keyword evidence="3 4" id="KW-0998">Cell outer membrane</keyword>
<keyword evidence="4" id="KW-0449">Lipoprotein</keyword>
<keyword evidence="7" id="KW-1185">Reference proteome</keyword>
<comment type="function">
    <text evidence="4">Part of the outer membrane protein assembly complex, which is involved in assembly and insertion of beta-barrel proteins into the outer membrane.</text>
</comment>
<dbReference type="Gene3D" id="2.130.10.10">
    <property type="entry name" value="YVTN repeat-like/Quinoprotein amine dehydrogenase"/>
    <property type="match status" value="1"/>
</dbReference>
<evidence type="ECO:0000313" key="7">
    <source>
        <dbReference type="Proteomes" id="UP001501671"/>
    </source>
</evidence>
<evidence type="ECO:0000256" key="4">
    <source>
        <dbReference type="HAMAP-Rule" id="MF_00923"/>
    </source>
</evidence>
<comment type="similarity">
    <text evidence="4">Belongs to the BamB family.</text>
</comment>
<keyword evidence="2 4" id="KW-0472">Membrane</keyword>
<dbReference type="PANTHER" id="PTHR34512">
    <property type="entry name" value="CELL SURFACE PROTEIN"/>
    <property type="match status" value="1"/>
</dbReference>
<evidence type="ECO:0000313" key="6">
    <source>
        <dbReference type="EMBL" id="GAA4335540.1"/>
    </source>
</evidence>
<dbReference type="PANTHER" id="PTHR34512:SF30">
    <property type="entry name" value="OUTER MEMBRANE PROTEIN ASSEMBLY FACTOR BAMB"/>
    <property type="match status" value="1"/>
</dbReference>
<dbReference type="InterPro" id="IPR017687">
    <property type="entry name" value="BamB"/>
</dbReference>
<reference evidence="7" key="1">
    <citation type="journal article" date="2019" name="Int. J. Syst. Evol. Microbiol.">
        <title>The Global Catalogue of Microorganisms (GCM) 10K type strain sequencing project: providing services to taxonomists for standard genome sequencing and annotation.</title>
        <authorList>
            <consortium name="The Broad Institute Genomics Platform"/>
            <consortium name="The Broad Institute Genome Sequencing Center for Infectious Disease"/>
            <person name="Wu L."/>
            <person name="Ma J."/>
        </authorList>
    </citation>
    <scope>NUCLEOTIDE SEQUENCE [LARGE SCALE GENOMIC DNA]</scope>
    <source>
        <strain evidence="7">JCM 17666</strain>
    </source>
</reference>
<organism evidence="6 7">
    <name type="scientific">Pigmentiphaga soli</name>
    <dbReference type="NCBI Taxonomy" id="1007095"/>
    <lineage>
        <taxon>Bacteria</taxon>
        <taxon>Pseudomonadati</taxon>
        <taxon>Pseudomonadota</taxon>
        <taxon>Betaproteobacteria</taxon>
        <taxon>Burkholderiales</taxon>
        <taxon>Alcaligenaceae</taxon>
        <taxon>Pigmentiphaga</taxon>
    </lineage>
</organism>
<gene>
    <name evidence="4 6" type="primary">bamB</name>
    <name evidence="6" type="ORF">GCM10023144_28990</name>
</gene>
<proteinExistence type="inferred from homology"/>
<evidence type="ECO:0000256" key="2">
    <source>
        <dbReference type="ARBA" id="ARBA00023136"/>
    </source>
</evidence>
<dbReference type="InterPro" id="IPR011047">
    <property type="entry name" value="Quinoprotein_ADH-like_sf"/>
</dbReference>
<evidence type="ECO:0000259" key="5">
    <source>
        <dbReference type="Pfam" id="PF13360"/>
    </source>
</evidence>
<dbReference type="Proteomes" id="UP001501671">
    <property type="component" value="Unassembled WGS sequence"/>
</dbReference>
<evidence type="ECO:0000256" key="1">
    <source>
        <dbReference type="ARBA" id="ARBA00022729"/>
    </source>
</evidence>
<dbReference type="InterPro" id="IPR018391">
    <property type="entry name" value="PQQ_b-propeller_rpt"/>
</dbReference>
<dbReference type="SMART" id="SM00564">
    <property type="entry name" value="PQQ"/>
    <property type="match status" value="7"/>
</dbReference>
<dbReference type="PROSITE" id="PS51257">
    <property type="entry name" value="PROKAR_LIPOPROTEIN"/>
    <property type="match status" value="1"/>
</dbReference>
<comment type="subcellular location">
    <subcellularLocation>
        <location evidence="4">Cell outer membrane</location>
        <topology evidence="4">Lipid-anchor</topology>
    </subcellularLocation>
</comment>
<accession>A0ABP8H7R9</accession>
<feature type="domain" description="Pyrrolo-quinoline quinone repeat" evidence="5">
    <location>
        <begin position="83"/>
        <end position="313"/>
    </location>
</feature>
<comment type="subunit">
    <text evidence="4">Part of the Bam complex.</text>
</comment>
<dbReference type="RefSeq" id="WP_345250561.1">
    <property type="nucleotide sequence ID" value="NZ_BAABFO010000013.1"/>
</dbReference>
<dbReference type="NCBIfam" id="TIGR03300">
    <property type="entry name" value="assembly_YfgL"/>
    <property type="match status" value="1"/>
</dbReference>
<dbReference type="InterPro" id="IPR002372">
    <property type="entry name" value="PQQ_rpt_dom"/>
</dbReference>
<protein>
    <recommendedName>
        <fullName evidence="4">Outer membrane protein assembly factor BamB</fullName>
    </recommendedName>
</protein>
<dbReference type="SUPFAM" id="SSF50998">
    <property type="entry name" value="Quinoprotein alcohol dehydrogenase-like"/>
    <property type="match status" value="1"/>
</dbReference>
<comment type="caution">
    <text evidence="6">The sequence shown here is derived from an EMBL/GenBank/DDBJ whole genome shotgun (WGS) entry which is preliminary data.</text>
</comment>
<dbReference type="InterPro" id="IPR015943">
    <property type="entry name" value="WD40/YVTN_repeat-like_dom_sf"/>
</dbReference>